<reference evidence="2" key="1">
    <citation type="journal article" date="2021" name="Front. Microbiol.">
        <title>Comprehensive Comparative Genomics and Phenotyping of Methylobacterium Species.</title>
        <authorList>
            <person name="Alessa O."/>
            <person name="Ogura Y."/>
            <person name="Fujitani Y."/>
            <person name="Takami H."/>
            <person name="Hayashi T."/>
            <person name="Sahin N."/>
            <person name="Tani A."/>
        </authorList>
    </citation>
    <scope>NUCLEOTIDE SEQUENCE</scope>
    <source>
        <strain evidence="2">DSM 19015</strain>
    </source>
</reference>
<name>A0ABQ4S5E2_9HYPH</name>
<feature type="region of interest" description="Disordered" evidence="1">
    <location>
        <begin position="267"/>
        <end position="288"/>
    </location>
</feature>
<dbReference type="InterPro" id="IPR018777">
    <property type="entry name" value="Replication_initiator_prot_A"/>
</dbReference>
<dbReference type="RefSeq" id="WP_238246751.1">
    <property type="nucleotide sequence ID" value="NZ_BPQP01000100.1"/>
</dbReference>
<evidence type="ECO:0000313" key="3">
    <source>
        <dbReference type="Proteomes" id="UP001055125"/>
    </source>
</evidence>
<protein>
    <recommendedName>
        <fullName evidence="4">Plasmid replication initiator protein</fullName>
    </recommendedName>
</protein>
<reference evidence="2" key="2">
    <citation type="submission" date="2021-08" db="EMBL/GenBank/DDBJ databases">
        <authorList>
            <person name="Tani A."/>
            <person name="Ola A."/>
            <person name="Ogura Y."/>
            <person name="Katsura K."/>
            <person name="Hayashi T."/>
        </authorList>
    </citation>
    <scope>NUCLEOTIDE SEQUENCE</scope>
    <source>
        <strain evidence="2">DSM 19015</strain>
    </source>
</reference>
<evidence type="ECO:0008006" key="4">
    <source>
        <dbReference type="Google" id="ProtNLM"/>
    </source>
</evidence>
<dbReference type="Pfam" id="PF10134">
    <property type="entry name" value="RPA"/>
    <property type="match status" value="1"/>
</dbReference>
<dbReference type="EMBL" id="BPQP01000100">
    <property type="protein sequence ID" value="GJD97699.1"/>
    <property type="molecule type" value="Genomic_DNA"/>
</dbReference>
<evidence type="ECO:0000313" key="2">
    <source>
        <dbReference type="EMBL" id="GJD97699.1"/>
    </source>
</evidence>
<comment type="caution">
    <text evidence="2">The sequence shown here is derived from an EMBL/GenBank/DDBJ whole genome shotgun (WGS) entry which is preliminary data.</text>
</comment>
<accession>A0ABQ4S5E2</accession>
<sequence length="309" mass="33695">MSMPGELRRPGALTGLHTLKVFERYPFFALGGRTTPIHYKGRDHGRAFYLNVAGSAGHGLPTLTDTSVLIFATTLLARPLNAGKPLPDVIDLVPVDFLRALGRPLGGGQYAQLDAAIQRLHHATILTDLFPNAGAGTTLLDRIEPPAGRREAYRLYLPQFLLDQVAAKQILAFDPAALSLHGLERRLFGWARAQVGVEGGKPRLISLREVHERAGVELADRERLKTSLRQLKAKLLRIAAADRIPGVRLRLQTDGKRTSLILEPHQAPAFPTDSAASKSDAVPPAWTPSPYHIPDHALADESAPLIDFD</sequence>
<proteinExistence type="predicted"/>
<gene>
    <name evidence="2" type="ORF">OCOJLMKI_4932</name>
</gene>
<dbReference type="Proteomes" id="UP001055125">
    <property type="component" value="Unassembled WGS sequence"/>
</dbReference>
<evidence type="ECO:0000256" key="1">
    <source>
        <dbReference type="SAM" id="MobiDB-lite"/>
    </source>
</evidence>
<organism evidence="2 3">
    <name type="scientific">Methylobacterium iners</name>
    <dbReference type="NCBI Taxonomy" id="418707"/>
    <lineage>
        <taxon>Bacteria</taxon>
        <taxon>Pseudomonadati</taxon>
        <taxon>Pseudomonadota</taxon>
        <taxon>Alphaproteobacteria</taxon>
        <taxon>Hyphomicrobiales</taxon>
        <taxon>Methylobacteriaceae</taxon>
        <taxon>Methylobacterium</taxon>
    </lineage>
</organism>
<keyword evidence="3" id="KW-1185">Reference proteome</keyword>